<dbReference type="EMBL" id="CGCX01003215">
    <property type="protein sequence ID" value="CFS19285.1"/>
    <property type="molecule type" value="Genomic_DNA"/>
</dbReference>
<organism evidence="1 2">
    <name type="scientific">Mycobacterium tuberculosis</name>
    <dbReference type="NCBI Taxonomy" id="1773"/>
    <lineage>
        <taxon>Bacteria</taxon>
        <taxon>Bacillati</taxon>
        <taxon>Actinomycetota</taxon>
        <taxon>Actinomycetes</taxon>
        <taxon>Mycobacteriales</taxon>
        <taxon>Mycobacteriaceae</taxon>
        <taxon>Mycobacterium</taxon>
        <taxon>Mycobacterium tuberculosis complex</taxon>
    </lineage>
</organism>
<evidence type="ECO:0000313" key="2">
    <source>
        <dbReference type="Proteomes" id="UP000046680"/>
    </source>
</evidence>
<dbReference type="AlphaFoldDB" id="A0A654U7Z4"/>
<evidence type="ECO:0000313" key="1">
    <source>
        <dbReference type="EMBL" id="CFS19285.1"/>
    </source>
</evidence>
<proteinExistence type="predicted"/>
<sequence>MEQRRHDELAVLGGAGVLRDDRVVQRCCRFIVAVGDD</sequence>
<name>A0A654U7Z4_MYCTX</name>
<reference evidence="1 2" key="1">
    <citation type="submission" date="2015-03" db="EMBL/GenBank/DDBJ databases">
        <authorList>
            <consortium name="Pathogen Informatics"/>
        </authorList>
    </citation>
    <scope>NUCLEOTIDE SEQUENCE [LARGE SCALE GENOMIC DNA]</scope>
    <source>
        <strain evidence="1 2">C09601061</strain>
    </source>
</reference>
<protein>
    <submittedName>
        <fullName evidence="1">Uncharacterized protein</fullName>
    </submittedName>
</protein>
<accession>A0A654U7Z4</accession>
<gene>
    <name evidence="1" type="ORF">ERS007657_04488</name>
</gene>
<dbReference type="Proteomes" id="UP000046680">
    <property type="component" value="Unassembled WGS sequence"/>
</dbReference>